<comment type="caution">
    <text evidence="1">The sequence shown here is derived from an EMBL/GenBank/DDBJ whole genome shotgun (WGS) entry which is preliminary data.</text>
</comment>
<reference evidence="1 2" key="1">
    <citation type="submission" date="2019-03" db="EMBL/GenBank/DDBJ databases">
        <title>Single cell metagenomics reveals metabolic interactions within the superorganism composed of flagellate Streblomastix strix and complex community of Bacteroidetes bacteria on its surface.</title>
        <authorList>
            <person name="Treitli S.C."/>
            <person name="Kolisko M."/>
            <person name="Husnik F."/>
            <person name="Keeling P."/>
            <person name="Hampl V."/>
        </authorList>
    </citation>
    <scope>NUCLEOTIDE SEQUENCE [LARGE SCALE GENOMIC DNA]</scope>
    <source>
        <strain evidence="1">ST1C</strain>
    </source>
</reference>
<proteinExistence type="predicted"/>
<dbReference type="EMBL" id="SNRW01044039">
    <property type="protein sequence ID" value="KAA6325766.1"/>
    <property type="molecule type" value="Genomic_DNA"/>
</dbReference>
<name>A0A5J4QVB5_9EUKA</name>
<dbReference type="Proteomes" id="UP000324800">
    <property type="component" value="Unassembled WGS sequence"/>
</dbReference>
<evidence type="ECO:0000313" key="1">
    <source>
        <dbReference type="EMBL" id="KAA6325766.1"/>
    </source>
</evidence>
<accession>A0A5J4QVB5</accession>
<sequence length="79" mass="9031">MLRFGKNQFIESYKFRTAVPIRTKSSLSKTKIGAESDEYEKADLNNIMGYDGTDTSLAIPLCYVYTDINQQIYHVKNAD</sequence>
<protein>
    <submittedName>
        <fullName evidence="1">Uncharacterized protein</fullName>
    </submittedName>
</protein>
<gene>
    <name evidence="1" type="ORF">EZS28_054029</name>
</gene>
<evidence type="ECO:0000313" key="2">
    <source>
        <dbReference type="Proteomes" id="UP000324800"/>
    </source>
</evidence>
<organism evidence="1 2">
    <name type="scientific">Streblomastix strix</name>
    <dbReference type="NCBI Taxonomy" id="222440"/>
    <lineage>
        <taxon>Eukaryota</taxon>
        <taxon>Metamonada</taxon>
        <taxon>Preaxostyla</taxon>
        <taxon>Oxymonadida</taxon>
        <taxon>Streblomastigidae</taxon>
        <taxon>Streblomastix</taxon>
    </lineage>
</organism>
<dbReference type="AlphaFoldDB" id="A0A5J4QVB5"/>